<dbReference type="Proteomes" id="UP000306918">
    <property type="component" value="Unassembled WGS sequence"/>
</dbReference>
<dbReference type="OrthoDB" id="1033069at2"/>
<feature type="domain" description="DUF4476" evidence="2">
    <location>
        <begin position="208"/>
        <end position="297"/>
    </location>
</feature>
<evidence type="ECO:0000256" key="1">
    <source>
        <dbReference type="SAM" id="SignalP"/>
    </source>
</evidence>
<evidence type="ECO:0000313" key="4">
    <source>
        <dbReference type="Proteomes" id="UP000306918"/>
    </source>
</evidence>
<dbReference type="EMBL" id="STFF01000002">
    <property type="protein sequence ID" value="THU40143.1"/>
    <property type="molecule type" value="Genomic_DNA"/>
</dbReference>
<reference evidence="3 4" key="1">
    <citation type="submission" date="2019-04" db="EMBL/GenBank/DDBJ databases">
        <title>Niastella caeni sp. nov., isolated from activated sludge.</title>
        <authorList>
            <person name="Sheng M."/>
        </authorList>
    </citation>
    <scope>NUCLEOTIDE SEQUENCE [LARGE SCALE GENOMIC DNA]</scope>
    <source>
        <strain evidence="3 4">HX-2-15</strain>
    </source>
</reference>
<protein>
    <submittedName>
        <fullName evidence="3">DUF4476 domain-containing protein</fullName>
    </submittedName>
</protein>
<sequence>MKKIIFTVKVFLFSIMWLQAQAQPQPIGNLTIFSEDGHRFFLIINGERQNEVAQSNIRVEELLQPYYNVRIIFQDSMLGNIARQNLMIAGPDGIMSDVTYRIGITKSGKPQLNYYSSVPSQQGFIPPAGLYVHRFGQPVVAPDIVVTSTVTSPPVGTISMNAGGVNVTVSAPLYTETTTITNTSTVSGPISERTYNGSSGTGNKVYPMRDPDFIDAKKSIAAANFEDSKLSTAKNIASSNSLSTMQVMEICKMFNFEETKLSFAKYAYRYITDPKNYYKVSGIFTFDTNKVNFNQFLSGNLE</sequence>
<dbReference type="Pfam" id="PF14771">
    <property type="entry name" value="DUF4476"/>
    <property type="match status" value="1"/>
</dbReference>
<keyword evidence="1" id="KW-0732">Signal</keyword>
<gene>
    <name evidence="3" type="ORF">FAM09_09695</name>
</gene>
<feature type="signal peptide" evidence="1">
    <location>
        <begin position="1"/>
        <end position="22"/>
    </location>
</feature>
<evidence type="ECO:0000313" key="3">
    <source>
        <dbReference type="EMBL" id="THU40143.1"/>
    </source>
</evidence>
<comment type="caution">
    <text evidence="3">The sequence shown here is derived from an EMBL/GenBank/DDBJ whole genome shotgun (WGS) entry which is preliminary data.</text>
</comment>
<proteinExistence type="predicted"/>
<keyword evidence="4" id="KW-1185">Reference proteome</keyword>
<organism evidence="3 4">
    <name type="scientific">Niastella caeni</name>
    <dbReference type="NCBI Taxonomy" id="2569763"/>
    <lineage>
        <taxon>Bacteria</taxon>
        <taxon>Pseudomonadati</taxon>
        <taxon>Bacteroidota</taxon>
        <taxon>Chitinophagia</taxon>
        <taxon>Chitinophagales</taxon>
        <taxon>Chitinophagaceae</taxon>
        <taxon>Niastella</taxon>
    </lineage>
</organism>
<evidence type="ECO:0000259" key="2">
    <source>
        <dbReference type="Pfam" id="PF14771"/>
    </source>
</evidence>
<dbReference type="AlphaFoldDB" id="A0A4S8HWS0"/>
<dbReference type="InterPro" id="IPR028011">
    <property type="entry name" value="DUF4476"/>
</dbReference>
<feature type="chain" id="PRO_5020726556" evidence="1">
    <location>
        <begin position="23"/>
        <end position="302"/>
    </location>
</feature>
<accession>A0A4S8HWS0</accession>
<name>A0A4S8HWS0_9BACT</name>
<dbReference type="RefSeq" id="WP_136576897.1">
    <property type="nucleotide sequence ID" value="NZ_STFF01000002.1"/>
</dbReference>